<proteinExistence type="predicted"/>
<gene>
    <name evidence="1" type="ORF">BDN72DRAFT_787592</name>
</gene>
<name>A0ACD3BB51_9AGAR</name>
<sequence length="514" mass="57458">MPPTRQSKPPRLGSSSNARNGRNTPRQSTSSNQYDVLADFQVGVSMPSGPAASTTFSWASASIQPSAPVQPQAPSSVPSQAAFDYFVWDSAPAVSSTNRNKRGPNLKARVSYLEPSVHNLGSMDVACIHCGALHWDGEKLKSSTLREAKFGRCCDHGKVRITPLREPPAVLKDLLLGNDRASKGFRDNIRQYNMAFAFTSLGVKQDGDVNLYGGWVFRIHGQLSHLAGSLLPPTAETAPTFAQLYIVDTSDALGHRMERNTNLSSTIMSTLQSMLNTHHRYAHIYKHAYEIISAHTPDYEVRLRVLQDTDRRRYNLPTGQEVAAILPGDGSATETRDIILRSRMPEGRRFDRIHEGHAAYAPLHYVLLFPFGEDGWNYDLRLTNPQQRNPGRLTLTRYTAYRIQSRPHEFSTILRGGKLFQQYLVDMWAAAEQSRLSYLRNNQGLLRASLYSGLQDAISHADSTVSLQDLGSRYVLPSSHIGSPRHMQQRFQDAMAVARYYRKVDLFITVTANP</sequence>
<reference evidence="1 2" key="1">
    <citation type="journal article" date="2019" name="Nat. Ecol. Evol.">
        <title>Megaphylogeny resolves global patterns of mushroom evolution.</title>
        <authorList>
            <person name="Varga T."/>
            <person name="Krizsan K."/>
            <person name="Foldi C."/>
            <person name="Dima B."/>
            <person name="Sanchez-Garcia M."/>
            <person name="Sanchez-Ramirez S."/>
            <person name="Szollosi G.J."/>
            <person name="Szarkandi J.G."/>
            <person name="Papp V."/>
            <person name="Albert L."/>
            <person name="Andreopoulos W."/>
            <person name="Angelini C."/>
            <person name="Antonin V."/>
            <person name="Barry K.W."/>
            <person name="Bougher N.L."/>
            <person name="Buchanan P."/>
            <person name="Buyck B."/>
            <person name="Bense V."/>
            <person name="Catcheside P."/>
            <person name="Chovatia M."/>
            <person name="Cooper J."/>
            <person name="Damon W."/>
            <person name="Desjardin D."/>
            <person name="Finy P."/>
            <person name="Geml J."/>
            <person name="Haridas S."/>
            <person name="Hughes K."/>
            <person name="Justo A."/>
            <person name="Karasinski D."/>
            <person name="Kautmanova I."/>
            <person name="Kiss B."/>
            <person name="Kocsube S."/>
            <person name="Kotiranta H."/>
            <person name="LaButti K.M."/>
            <person name="Lechner B.E."/>
            <person name="Liimatainen K."/>
            <person name="Lipzen A."/>
            <person name="Lukacs Z."/>
            <person name="Mihaltcheva S."/>
            <person name="Morgado L.N."/>
            <person name="Niskanen T."/>
            <person name="Noordeloos M.E."/>
            <person name="Ohm R.A."/>
            <person name="Ortiz-Santana B."/>
            <person name="Ovrebo C."/>
            <person name="Racz N."/>
            <person name="Riley R."/>
            <person name="Savchenko A."/>
            <person name="Shiryaev A."/>
            <person name="Soop K."/>
            <person name="Spirin V."/>
            <person name="Szebenyi C."/>
            <person name="Tomsovsky M."/>
            <person name="Tulloss R.E."/>
            <person name="Uehling J."/>
            <person name="Grigoriev I.V."/>
            <person name="Vagvolgyi C."/>
            <person name="Papp T."/>
            <person name="Martin F.M."/>
            <person name="Miettinen O."/>
            <person name="Hibbett D.S."/>
            <person name="Nagy L.G."/>
        </authorList>
    </citation>
    <scope>NUCLEOTIDE SEQUENCE [LARGE SCALE GENOMIC DNA]</scope>
    <source>
        <strain evidence="1 2">NL-1719</strain>
    </source>
</reference>
<keyword evidence="2" id="KW-1185">Reference proteome</keyword>
<feature type="non-terminal residue" evidence="1">
    <location>
        <position position="514"/>
    </location>
</feature>
<accession>A0ACD3BB51</accession>
<protein>
    <submittedName>
        <fullName evidence="1">Uncharacterized protein</fullName>
    </submittedName>
</protein>
<dbReference type="Proteomes" id="UP000308600">
    <property type="component" value="Unassembled WGS sequence"/>
</dbReference>
<evidence type="ECO:0000313" key="1">
    <source>
        <dbReference type="EMBL" id="TFK75066.1"/>
    </source>
</evidence>
<evidence type="ECO:0000313" key="2">
    <source>
        <dbReference type="Proteomes" id="UP000308600"/>
    </source>
</evidence>
<organism evidence="1 2">
    <name type="scientific">Pluteus cervinus</name>
    <dbReference type="NCBI Taxonomy" id="181527"/>
    <lineage>
        <taxon>Eukaryota</taxon>
        <taxon>Fungi</taxon>
        <taxon>Dikarya</taxon>
        <taxon>Basidiomycota</taxon>
        <taxon>Agaricomycotina</taxon>
        <taxon>Agaricomycetes</taxon>
        <taxon>Agaricomycetidae</taxon>
        <taxon>Agaricales</taxon>
        <taxon>Pluteineae</taxon>
        <taxon>Pluteaceae</taxon>
        <taxon>Pluteus</taxon>
    </lineage>
</organism>
<dbReference type="EMBL" id="ML208264">
    <property type="protein sequence ID" value="TFK75066.1"/>
    <property type="molecule type" value="Genomic_DNA"/>
</dbReference>